<dbReference type="PANTHER" id="PTHR33207">
    <property type="entry name" value="F-BOX DOMAIN CONTAINING PROTEIN-RELATED"/>
    <property type="match status" value="1"/>
</dbReference>
<dbReference type="SUPFAM" id="SSF81383">
    <property type="entry name" value="F-box domain"/>
    <property type="match status" value="1"/>
</dbReference>
<evidence type="ECO:0000313" key="2">
    <source>
        <dbReference type="EnsemblPlants" id="OB04G16550.1"/>
    </source>
</evidence>
<organism evidence="2">
    <name type="scientific">Oryza brachyantha</name>
    <name type="common">malo sina</name>
    <dbReference type="NCBI Taxonomy" id="4533"/>
    <lineage>
        <taxon>Eukaryota</taxon>
        <taxon>Viridiplantae</taxon>
        <taxon>Streptophyta</taxon>
        <taxon>Embryophyta</taxon>
        <taxon>Tracheophyta</taxon>
        <taxon>Spermatophyta</taxon>
        <taxon>Magnoliopsida</taxon>
        <taxon>Liliopsida</taxon>
        <taxon>Poales</taxon>
        <taxon>Poaceae</taxon>
        <taxon>BOP clade</taxon>
        <taxon>Oryzoideae</taxon>
        <taxon>Oryzeae</taxon>
        <taxon>Oryzinae</taxon>
        <taxon>Oryza</taxon>
    </lineage>
</organism>
<dbReference type="OMA" id="VYLVHIK"/>
<dbReference type="InterPro" id="IPR036047">
    <property type="entry name" value="F-box-like_dom_sf"/>
</dbReference>
<name>J3LWY0_ORYBR</name>
<reference evidence="2" key="2">
    <citation type="submission" date="2013-04" db="UniProtKB">
        <authorList>
            <consortium name="EnsemblPlants"/>
        </authorList>
    </citation>
    <scope>IDENTIFICATION</scope>
</reference>
<dbReference type="eggNOG" id="ENOG502R6TT">
    <property type="taxonomic scope" value="Eukaryota"/>
</dbReference>
<evidence type="ECO:0000313" key="3">
    <source>
        <dbReference type="Proteomes" id="UP000006038"/>
    </source>
</evidence>
<keyword evidence="3" id="KW-1185">Reference proteome</keyword>
<protein>
    <recommendedName>
        <fullName evidence="1">F-box protein AT5G49610-like beta-propeller domain-containing protein</fullName>
    </recommendedName>
</protein>
<evidence type="ECO:0000259" key="1">
    <source>
        <dbReference type="Pfam" id="PF23635"/>
    </source>
</evidence>
<dbReference type="AlphaFoldDB" id="J3LWY0"/>
<dbReference type="Pfam" id="PF23635">
    <property type="entry name" value="Beta-prop_AT5G49610-like"/>
    <property type="match status" value="1"/>
</dbReference>
<dbReference type="InterPro" id="IPR056594">
    <property type="entry name" value="AT5G49610-like_b-prop"/>
</dbReference>
<accession>J3LWY0</accession>
<feature type="domain" description="F-box protein AT5G49610-like beta-propeller" evidence="1">
    <location>
        <begin position="203"/>
        <end position="394"/>
    </location>
</feature>
<dbReference type="Proteomes" id="UP000006038">
    <property type="component" value="Chromosome 4"/>
</dbReference>
<dbReference type="HOGENOM" id="CLU_037069_1_0_1"/>
<reference evidence="2" key="1">
    <citation type="journal article" date="2013" name="Nat. Commun.">
        <title>Whole-genome sequencing of Oryza brachyantha reveals mechanisms underlying Oryza genome evolution.</title>
        <authorList>
            <person name="Chen J."/>
            <person name="Huang Q."/>
            <person name="Gao D."/>
            <person name="Wang J."/>
            <person name="Lang Y."/>
            <person name="Liu T."/>
            <person name="Li B."/>
            <person name="Bai Z."/>
            <person name="Luis Goicoechea J."/>
            <person name="Liang C."/>
            <person name="Chen C."/>
            <person name="Zhang W."/>
            <person name="Sun S."/>
            <person name="Liao Y."/>
            <person name="Zhang X."/>
            <person name="Yang L."/>
            <person name="Song C."/>
            <person name="Wang M."/>
            <person name="Shi J."/>
            <person name="Liu G."/>
            <person name="Liu J."/>
            <person name="Zhou H."/>
            <person name="Zhou W."/>
            <person name="Yu Q."/>
            <person name="An N."/>
            <person name="Chen Y."/>
            <person name="Cai Q."/>
            <person name="Wang B."/>
            <person name="Liu B."/>
            <person name="Min J."/>
            <person name="Huang Y."/>
            <person name="Wu H."/>
            <person name="Li Z."/>
            <person name="Zhang Y."/>
            <person name="Yin Y."/>
            <person name="Song W."/>
            <person name="Jiang J."/>
            <person name="Jackson S.A."/>
            <person name="Wing R.A."/>
            <person name="Wang J."/>
            <person name="Chen M."/>
        </authorList>
    </citation>
    <scope>NUCLEOTIDE SEQUENCE [LARGE SCALE GENOMIC DNA]</scope>
    <source>
        <strain evidence="2">cv. IRGC 101232</strain>
    </source>
</reference>
<proteinExistence type="predicted"/>
<dbReference type="EnsemblPlants" id="OB04G16550.1">
    <property type="protein sequence ID" value="OB04G16550.1"/>
    <property type="gene ID" value="OB04G16550"/>
</dbReference>
<sequence length="399" mass="45315">MESVRDKQKPRKDGAMIVVVEGKGVVQEKEDMLLSPKVVDAASKVLGNKDLLKEILVRLGLSIPLVRSALVCKHWLHVVANPKFLGEFGKLHPRYLLASYIFTASGRHALVPHQGLPTEFASILSSAKRYFSDLEKKWCGDDFDILDWCCGQVLISVENSTTKFQQRLAICTPLNPTKDFTFIPQYRPVVPQGYTNIDMYDFLSFKNGSWCDSCTSAAIDLPSRWLQRKNSGLLIGNKFYMLGPSRYILGLDLLSMSLFIVDLPNRMEHNDQEKLQLSRAEDSKLYLIHLNGLQLHVWFHVIDNNNNNNNNTGNWVLIDKVCLLEVFGHIANPGWKLEVNVKIVRGGSSVDFVYLDMGDDVYLVHIKRRVVKKVSDNGKIVRSYPFMMAWPPTFPSLIM</sequence>
<dbReference type="Gramene" id="OB04G16550.1">
    <property type="protein sequence ID" value="OB04G16550.1"/>
    <property type="gene ID" value="OB04G16550"/>
</dbReference>